<sequence length="195" mass="20763">MVPEGSMTSPRPLRADAARNRARIMTAAHEQITEHGPEVSMEQIAAAAGVAVGTLYKHFPNKNDLVTAVVTASFETLADDAEECLQRESQGSPAMAELTGFLSRVMDTVAHNHTVKAAASALGADHAAHPAMQEVETRVTQALGPLIRTAQAQGGLRADFTLDDLYLMLSTLPADQPPTARARWLALLLTGLTAR</sequence>
<evidence type="ECO:0000256" key="4">
    <source>
        <dbReference type="PROSITE-ProRule" id="PRU00335"/>
    </source>
</evidence>
<dbReference type="InterPro" id="IPR009057">
    <property type="entry name" value="Homeodomain-like_sf"/>
</dbReference>
<dbReference type="Gene3D" id="1.10.357.10">
    <property type="entry name" value="Tetracycline Repressor, domain 2"/>
    <property type="match status" value="1"/>
</dbReference>
<evidence type="ECO:0000313" key="7">
    <source>
        <dbReference type="Proteomes" id="UP000545761"/>
    </source>
</evidence>
<dbReference type="PRINTS" id="PR00455">
    <property type="entry name" value="HTHTETR"/>
</dbReference>
<reference evidence="6 7" key="1">
    <citation type="submission" date="2020-07" db="EMBL/GenBank/DDBJ databases">
        <title>Streptomyces isolated from Indian soil.</title>
        <authorList>
            <person name="Mandal S."/>
            <person name="Maiti P.K."/>
        </authorList>
    </citation>
    <scope>NUCLEOTIDE SEQUENCE [LARGE SCALE GENOMIC DNA]</scope>
    <source>
        <strain evidence="6 7">PSKA28</strain>
    </source>
</reference>
<dbReference type="GO" id="GO:0000976">
    <property type="term" value="F:transcription cis-regulatory region binding"/>
    <property type="evidence" value="ECO:0007669"/>
    <property type="project" value="TreeGrafter"/>
</dbReference>
<dbReference type="PROSITE" id="PS01081">
    <property type="entry name" value="HTH_TETR_1"/>
    <property type="match status" value="1"/>
</dbReference>
<accession>A0A7W0I928</accession>
<dbReference type="Pfam" id="PF21597">
    <property type="entry name" value="TetR_C_43"/>
    <property type="match status" value="1"/>
</dbReference>
<dbReference type="PROSITE" id="PS50977">
    <property type="entry name" value="HTH_TETR_2"/>
    <property type="match status" value="1"/>
</dbReference>
<evidence type="ECO:0000256" key="2">
    <source>
        <dbReference type="ARBA" id="ARBA00023125"/>
    </source>
</evidence>
<keyword evidence="2 4" id="KW-0238">DNA-binding</keyword>
<dbReference type="SUPFAM" id="SSF48498">
    <property type="entry name" value="Tetracyclin repressor-like, C-terminal domain"/>
    <property type="match status" value="1"/>
</dbReference>
<organism evidence="6 7">
    <name type="scientific">Streptomyces himalayensis subsp. himalayensis</name>
    <dbReference type="NCBI Taxonomy" id="2756131"/>
    <lineage>
        <taxon>Bacteria</taxon>
        <taxon>Bacillati</taxon>
        <taxon>Actinomycetota</taxon>
        <taxon>Actinomycetes</taxon>
        <taxon>Kitasatosporales</taxon>
        <taxon>Streptomycetaceae</taxon>
        <taxon>Streptomyces</taxon>
        <taxon>Streptomyces himalayensis</taxon>
    </lineage>
</organism>
<keyword evidence="3" id="KW-0804">Transcription</keyword>
<keyword evidence="1" id="KW-0805">Transcription regulation</keyword>
<dbReference type="InterPro" id="IPR050109">
    <property type="entry name" value="HTH-type_TetR-like_transc_reg"/>
</dbReference>
<dbReference type="GO" id="GO:0003700">
    <property type="term" value="F:DNA-binding transcription factor activity"/>
    <property type="evidence" value="ECO:0007669"/>
    <property type="project" value="TreeGrafter"/>
</dbReference>
<dbReference type="SUPFAM" id="SSF46689">
    <property type="entry name" value="Homeodomain-like"/>
    <property type="match status" value="1"/>
</dbReference>
<dbReference type="Proteomes" id="UP000545761">
    <property type="component" value="Unassembled WGS sequence"/>
</dbReference>
<dbReference type="EMBL" id="JACEHE010000007">
    <property type="protein sequence ID" value="MBA2946833.1"/>
    <property type="molecule type" value="Genomic_DNA"/>
</dbReference>
<dbReference type="InterPro" id="IPR049445">
    <property type="entry name" value="TetR_SbtR-like_C"/>
</dbReference>
<evidence type="ECO:0000256" key="1">
    <source>
        <dbReference type="ARBA" id="ARBA00023015"/>
    </source>
</evidence>
<dbReference type="InterPro" id="IPR036271">
    <property type="entry name" value="Tet_transcr_reg_TetR-rel_C_sf"/>
</dbReference>
<name>A0A7W0I928_9ACTN</name>
<dbReference type="PANTHER" id="PTHR30055:SF234">
    <property type="entry name" value="HTH-TYPE TRANSCRIPTIONAL REGULATOR BETI"/>
    <property type="match status" value="1"/>
</dbReference>
<comment type="caution">
    <text evidence="6">The sequence shown here is derived from an EMBL/GenBank/DDBJ whole genome shotgun (WGS) entry which is preliminary data.</text>
</comment>
<evidence type="ECO:0000259" key="5">
    <source>
        <dbReference type="PROSITE" id="PS50977"/>
    </source>
</evidence>
<dbReference type="InterPro" id="IPR001647">
    <property type="entry name" value="HTH_TetR"/>
</dbReference>
<dbReference type="PANTHER" id="PTHR30055">
    <property type="entry name" value="HTH-TYPE TRANSCRIPTIONAL REGULATOR RUTR"/>
    <property type="match status" value="1"/>
</dbReference>
<feature type="DNA-binding region" description="H-T-H motif" evidence="4">
    <location>
        <begin position="40"/>
        <end position="59"/>
    </location>
</feature>
<dbReference type="InterPro" id="IPR023772">
    <property type="entry name" value="DNA-bd_HTH_TetR-type_CS"/>
</dbReference>
<gene>
    <name evidence="6" type="ORF">H1D24_13700</name>
</gene>
<dbReference type="AlphaFoldDB" id="A0A7W0I928"/>
<dbReference type="Pfam" id="PF00440">
    <property type="entry name" value="TetR_N"/>
    <property type="match status" value="1"/>
</dbReference>
<evidence type="ECO:0000313" key="6">
    <source>
        <dbReference type="EMBL" id="MBA2946833.1"/>
    </source>
</evidence>
<proteinExistence type="predicted"/>
<feature type="domain" description="HTH tetR-type" evidence="5">
    <location>
        <begin position="18"/>
        <end position="77"/>
    </location>
</feature>
<protein>
    <submittedName>
        <fullName evidence="6">Helix-turn-helix transcriptional regulator</fullName>
    </submittedName>
</protein>
<evidence type="ECO:0000256" key="3">
    <source>
        <dbReference type="ARBA" id="ARBA00023163"/>
    </source>
</evidence>